<reference evidence="10 11" key="1">
    <citation type="submission" date="2020-07" db="EMBL/GenBank/DDBJ databases">
        <title>Fungal Genomes of the International Space Station.</title>
        <authorList>
            <person name="Seuylemezian A."/>
            <person name="Singh N.K."/>
            <person name="Wood J."/>
            <person name="Venkateswaran K."/>
        </authorList>
    </citation>
    <scope>NUCLEOTIDE SEQUENCE [LARGE SCALE GENOMIC DNA]</scope>
    <source>
        <strain evidence="10 11">PL-B2</strain>
    </source>
</reference>
<gene>
    <name evidence="10" type="ORF">H0185_23135</name>
</gene>
<dbReference type="PANTHER" id="PTHR34043:SF3">
    <property type="entry name" value="ALPHA_BETA-HYDROLASES SUPERFAMILY PROTEIN"/>
    <property type="match status" value="1"/>
</dbReference>
<comment type="catalytic activity">
    <reaction evidence="1">
        <text>a triacylglycerol + H2O = a diacylglycerol + a fatty acid + H(+)</text>
        <dbReference type="Rhea" id="RHEA:12044"/>
        <dbReference type="ChEBI" id="CHEBI:15377"/>
        <dbReference type="ChEBI" id="CHEBI:15378"/>
        <dbReference type="ChEBI" id="CHEBI:17855"/>
        <dbReference type="ChEBI" id="CHEBI:18035"/>
        <dbReference type="ChEBI" id="CHEBI:28868"/>
        <dbReference type="EC" id="3.1.1.3"/>
    </reaction>
</comment>
<feature type="domain" description="Lipase-like C-terminal" evidence="9">
    <location>
        <begin position="36"/>
        <end position="411"/>
    </location>
</feature>
<dbReference type="InterPro" id="IPR056304">
    <property type="entry name" value="Lip-like_C"/>
</dbReference>
<organism evidence="10 11">
    <name type="scientific">Mesobacillus maritimus</name>
    <dbReference type="NCBI Taxonomy" id="1643336"/>
    <lineage>
        <taxon>Bacteria</taxon>
        <taxon>Bacillati</taxon>
        <taxon>Bacillota</taxon>
        <taxon>Bacilli</taxon>
        <taxon>Bacillales</taxon>
        <taxon>Bacillaceae</taxon>
        <taxon>Mesobacillus</taxon>
    </lineage>
</organism>
<keyword evidence="8" id="KW-0443">Lipid metabolism</keyword>
<dbReference type="PANTHER" id="PTHR34043">
    <property type="entry name" value="ALPHA/BETA-HYDROLASES SUPERFAMILY PROTEIN"/>
    <property type="match status" value="1"/>
</dbReference>
<dbReference type="EMBL" id="JACWFH010000041">
    <property type="protein sequence ID" value="MBY0099640.1"/>
    <property type="molecule type" value="Genomic_DNA"/>
</dbReference>
<evidence type="ECO:0000259" key="9">
    <source>
        <dbReference type="Pfam" id="PF24708"/>
    </source>
</evidence>
<keyword evidence="6" id="KW-0378">Hydrolase</keyword>
<dbReference type="RefSeq" id="WP_221875937.1">
    <property type="nucleotide sequence ID" value="NZ_JACWFH010000041.1"/>
</dbReference>
<evidence type="ECO:0000256" key="6">
    <source>
        <dbReference type="ARBA" id="ARBA00022801"/>
    </source>
</evidence>
<evidence type="ECO:0000256" key="4">
    <source>
        <dbReference type="ARBA" id="ARBA00022525"/>
    </source>
</evidence>
<keyword evidence="7" id="KW-0442">Lipid degradation</keyword>
<evidence type="ECO:0000256" key="1">
    <source>
        <dbReference type="ARBA" id="ARBA00001024"/>
    </source>
</evidence>
<proteinExistence type="predicted"/>
<evidence type="ECO:0000256" key="3">
    <source>
        <dbReference type="ARBA" id="ARBA00013279"/>
    </source>
</evidence>
<keyword evidence="5" id="KW-0732">Signal</keyword>
<dbReference type="InterPro" id="IPR029058">
    <property type="entry name" value="AB_hydrolase_fold"/>
</dbReference>
<evidence type="ECO:0000313" key="11">
    <source>
        <dbReference type="Proteomes" id="UP000769780"/>
    </source>
</evidence>
<keyword evidence="4" id="KW-0964">Secreted</keyword>
<sequence length="416" mass="47164">MAQRLSSNFANALPIPCLCTLPFASIREESGTSTGNDYPLVLVHGLTGWGREEMAGINYWGGIKDVERNLNETGHITYTATVGPVSSNYDRAVELFYYIKGGTVDYGAAHAKKYGHERYGRTYAGIFRQWDAKHKIHLIGHSMGGQTARTLVELLKNGSKAEREHHREHPEDGLSPLFEGGKEWVHSVSTIGTPHNGSTFADEERLAPLMQEMILRAASLIGANTETLVYDYKLDHWGLRRKLGESFLTYIERVYKSSVWDSKDISSHDLTTWGAAEINEWVKTHPDVYYFSYTGKATYKDPYTGRSIPRLSMNPLMRRSSIFIGSYKRNSPEPVIDETWWPNDGIVSVTSAQYPFGHPHKRYDGYPQKGIWNWVPVHNGWDHFDFIGIGSADNLGLKDLYRFYHDLATNLHTLPK</sequence>
<evidence type="ECO:0000256" key="5">
    <source>
        <dbReference type="ARBA" id="ARBA00022729"/>
    </source>
</evidence>
<evidence type="ECO:0000256" key="8">
    <source>
        <dbReference type="ARBA" id="ARBA00023098"/>
    </source>
</evidence>
<comment type="subcellular location">
    <subcellularLocation>
        <location evidence="2">Secreted</location>
    </subcellularLocation>
</comment>
<dbReference type="Proteomes" id="UP000769780">
    <property type="component" value="Unassembled WGS sequence"/>
</dbReference>
<protein>
    <recommendedName>
        <fullName evidence="3">triacylglycerol lipase</fullName>
        <ecNumber evidence="3">3.1.1.3</ecNumber>
    </recommendedName>
</protein>
<evidence type="ECO:0000256" key="7">
    <source>
        <dbReference type="ARBA" id="ARBA00022963"/>
    </source>
</evidence>
<dbReference type="SUPFAM" id="SSF53474">
    <property type="entry name" value="alpha/beta-Hydrolases"/>
    <property type="match status" value="1"/>
</dbReference>
<evidence type="ECO:0000256" key="2">
    <source>
        <dbReference type="ARBA" id="ARBA00004613"/>
    </source>
</evidence>
<evidence type="ECO:0000313" key="10">
    <source>
        <dbReference type="EMBL" id="MBY0099640.1"/>
    </source>
</evidence>
<keyword evidence="11" id="KW-1185">Reference proteome</keyword>
<dbReference type="Gene3D" id="3.40.50.1820">
    <property type="entry name" value="alpha/beta hydrolase"/>
    <property type="match status" value="1"/>
</dbReference>
<name>A0ABS7KBQ1_9BACI</name>
<dbReference type="Pfam" id="PF24708">
    <property type="entry name" value="Lip_C"/>
    <property type="match status" value="1"/>
</dbReference>
<comment type="caution">
    <text evidence="10">The sequence shown here is derived from an EMBL/GenBank/DDBJ whole genome shotgun (WGS) entry which is preliminary data.</text>
</comment>
<accession>A0ABS7KBQ1</accession>
<dbReference type="EC" id="3.1.1.3" evidence="3"/>